<dbReference type="Gene3D" id="3.30.450.20">
    <property type="entry name" value="PAS domain"/>
    <property type="match status" value="1"/>
</dbReference>
<dbReference type="EMBL" id="CP051167">
    <property type="protein sequence ID" value="QIZ71404.1"/>
    <property type="molecule type" value="Genomic_DNA"/>
</dbReference>
<dbReference type="EC" id="2.7.13.3" evidence="2"/>
<evidence type="ECO:0000256" key="7">
    <source>
        <dbReference type="ARBA" id="ARBA00022840"/>
    </source>
</evidence>
<reference evidence="13 14" key="1">
    <citation type="submission" date="2020-04" db="EMBL/GenBank/DDBJ databases">
        <authorList>
            <person name="Basu S."/>
            <person name="Maruthanayagam V."/>
            <person name="Chakraborty S."/>
            <person name="Pramanik A."/>
            <person name="Mukherjee J."/>
            <person name="Brink B."/>
        </authorList>
    </citation>
    <scope>NUCLEOTIDE SEQUENCE [LARGE SCALE GENOMIC DNA]</scope>
    <source>
        <strain evidence="13 14">AP17</strain>
    </source>
</reference>
<dbReference type="InterPro" id="IPR005467">
    <property type="entry name" value="His_kinase_dom"/>
</dbReference>
<dbReference type="GO" id="GO:0000155">
    <property type="term" value="F:phosphorelay sensor kinase activity"/>
    <property type="evidence" value="ECO:0007669"/>
    <property type="project" value="InterPro"/>
</dbReference>
<dbReference type="PROSITE" id="PS50109">
    <property type="entry name" value="HIS_KIN"/>
    <property type="match status" value="1"/>
</dbReference>
<sequence>MFAPARLMKSSTKVMRLEQPQPNEQQGFRHVISKLGDAVVILDARGLVKYLNPAAESLFMCPSRELLGKEIFGTRVFEIEQGQIGTETIYRMGEHALQGTRVVQTQVEILRRGVEDAIAEMRVSETEWEGEFAIIASLRDITSRVKAEEALRRSEAQLREQTRQLEQTLHQLKQTQAQLIQTEKMSSLGQLVAGIAHEINNPVNFISGNLNYANEYVQQLVRLVGLYQTHYPEPVAEIQAYTEEIELDFVSEDLPRLVSSMKIGTDRICEIVRSLKNFSRTDEAQRKSVNIHEGLQGTLLILQNRLKPKSGGRAIEAIEEYGHLPSVECYAGQLNQAFMNIISNAIDALEEHEQIAQPTISIRTDLLDRSQSPDGDERSWISIRIRDNGPGMDEATRQKLFDPFFTTKPVGKGTGLGLSITYQIIVEKHGGQLECVSRRGEGTEFIITIPVSLKSERCGRVSSSDPTRSPKNDAPGRDSQCYPYDLKAS</sequence>
<dbReference type="InterPro" id="IPR000014">
    <property type="entry name" value="PAS"/>
</dbReference>
<accession>A0A6H1TXU1</accession>
<keyword evidence="5" id="KW-0547">Nucleotide-binding</keyword>
<dbReference type="Pfam" id="PF02518">
    <property type="entry name" value="HATPase_c"/>
    <property type="match status" value="1"/>
</dbReference>
<dbReference type="InterPro" id="IPR036097">
    <property type="entry name" value="HisK_dim/P_sf"/>
</dbReference>
<evidence type="ECO:0000256" key="10">
    <source>
        <dbReference type="SAM" id="MobiDB-lite"/>
    </source>
</evidence>
<evidence type="ECO:0000259" key="12">
    <source>
        <dbReference type="PROSITE" id="PS50112"/>
    </source>
</evidence>
<dbReference type="InterPro" id="IPR013767">
    <property type="entry name" value="PAS_fold"/>
</dbReference>
<evidence type="ECO:0000313" key="14">
    <source>
        <dbReference type="Proteomes" id="UP000500857"/>
    </source>
</evidence>
<evidence type="ECO:0000256" key="2">
    <source>
        <dbReference type="ARBA" id="ARBA00012438"/>
    </source>
</evidence>
<dbReference type="SUPFAM" id="SSF47384">
    <property type="entry name" value="Homodimeric domain of signal transducing histidine kinase"/>
    <property type="match status" value="1"/>
</dbReference>
<dbReference type="Proteomes" id="UP000500857">
    <property type="component" value="Chromosome"/>
</dbReference>
<evidence type="ECO:0000256" key="1">
    <source>
        <dbReference type="ARBA" id="ARBA00000085"/>
    </source>
</evidence>
<organism evidence="13 14">
    <name type="scientific">Oxynema aestuarii AP17</name>
    <dbReference type="NCBI Taxonomy" id="2064643"/>
    <lineage>
        <taxon>Bacteria</taxon>
        <taxon>Bacillati</taxon>
        <taxon>Cyanobacteriota</taxon>
        <taxon>Cyanophyceae</taxon>
        <taxon>Oscillatoriophycideae</taxon>
        <taxon>Oscillatoriales</taxon>
        <taxon>Oscillatoriaceae</taxon>
        <taxon>Oxynema</taxon>
        <taxon>Oxynema aestuarii</taxon>
    </lineage>
</organism>
<protein>
    <recommendedName>
        <fullName evidence="2">histidine kinase</fullName>
        <ecNumber evidence="2">2.7.13.3</ecNumber>
    </recommendedName>
</protein>
<evidence type="ECO:0000256" key="4">
    <source>
        <dbReference type="ARBA" id="ARBA00022679"/>
    </source>
</evidence>
<keyword evidence="6" id="KW-0418">Kinase</keyword>
<dbReference type="PROSITE" id="PS50112">
    <property type="entry name" value="PAS"/>
    <property type="match status" value="1"/>
</dbReference>
<dbReference type="InterPro" id="IPR003661">
    <property type="entry name" value="HisK_dim/P_dom"/>
</dbReference>
<dbReference type="GO" id="GO:0006355">
    <property type="term" value="P:regulation of DNA-templated transcription"/>
    <property type="evidence" value="ECO:0007669"/>
    <property type="project" value="InterPro"/>
</dbReference>
<feature type="domain" description="PAS" evidence="12">
    <location>
        <begin position="24"/>
        <end position="79"/>
    </location>
</feature>
<evidence type="ECO:0000259" key="11">
    <source>
        <dbReference type="PROSITE" id="PS50109"/>
    </source>
</evidence>
<keyword evidence="7" id="KW-0067">ATP-binding</keyword>
<evidence type="ECO:0000256" key="5">
    <source>
        <dbReference type="ARBA" id="ARBA00022741"/>
    </source>
</evidence>
<dbReference type="PANTHER" id="PTHR43065">
    <property type="entry name" value="SENSOR HISTIDINE KINASE"/>
    <property type="match status" value="1"/>
</dbReference>
<keyword evidence="3" id="KW-0597">Phosphoprotein</keyword>
<dbReference type="Pfam" id="PF00989">
    <property type="entry name" value="PAS"/>
    <property type="match status" value="1"/>
</dbReference>
<dbReference type="InterPro" id="IPR004358">
    <property type="entry name" value="Sig_transdc_His_kin-like_C"/>
</dbReference>
<evidence type="ECO:0000256" key="3">
    <source>
        <dbReference type="ARBA" id="ARBA00022553"/>
    </source>
</evidence>
<dbReference type="InterPro" id="IPR036890">
    <property type="entry name" value="HATPase_C_sf"/>
</dbReference>
<dbReference type="CDD" id="cd00130">
    <property type="entry name" value="PAS"/>
    <property type="match status" value="1"/>
</dbReference>
<dbReference type="SUPFAM" id="SSF55785">
    <property type="entry name" value="PYP-like sensor domain (PAS domain)"/>
    <property type="match status" value="1"/>
</dbReference>
<dbReference type="PANTHER" id="PTHR43065:SF50">
    <property type="entry name" value="HISTIDINE KINASE"/>
    <property type="match status" value="1"/>
</dbReference>
<dbReference type="AlphaFoldDB" id="A0A6H1TXU1"/>
<evidence type="ECO:0000313" key="13">
    <source>
        <dbReference type="EMBL" id="QIZ71404.1"/>
    </source>
</evidence>
<evidence type="ECO:0000256" key="6">
    <source>
        <dbReference type="ARBA" id="ARBA00022777"/>
    </source>
</evidence>
<comment type="catalytic activity">
    <reaction evidence="1">
        <text>ATP + protein L-histidine = ADP + protein N-phospho-L-histidine.</text>
        <dbReference type="EC" id="2.7.13.3"/>
    </reaction>
</comment>
<dbReference type="PRINTS" id="PR00344">
    <property type="entry name" value="BCTRLSENSOR"/>
</dbReference>
<proteinExistence type="predicted"/>
<dbReference type="SMART" id="SM00388">
    <property type="entry name" value="HisKA"/>
    <property type="match status" value="1"/>
</dbReference>
<keyword evidence="14" id="KW-1185">Reference proteome</keyword>
<feature type="coiled-coil region" evidence="9">
    <location>
        <begin position="144"/>
        <end position="185"/>
    </location>
</feature>
<evidence type="ECO:0000256" key="8">
    <source>
        <dbReference type="ARBA" id="ARBA00023012"/>
    </source>
</evidence>
<feature type="region of interest" description="Disordered" evidence="10">
    <location>
        <begin position="458"/>
        <end position="489"/>
    </location>
</feature>
<dbReference type="Gene3D" id="3.30.565.10">
    <property type="entry name" value="Histidine kinase-like ATPase, C-terminal domain"/>
    <property type="match status" value="1"/>
</dbReference>
<dbReference type="CDD" id="cd00082">
    <property type="entry name" value="HisKA"/>
    <property type="match status" value="1"/>
</dbReference>
<keyword evidence="9" id="KW-0175">Coiled coil</keyword>
<dbReference type="SUPFAM" id="SSF55874">
    <property type="entry name" value="ATPase domain of HSP90 chaperone/DNA topoisomerase II/histidine kinase"/>
    <property type="match status" value="1"/>
</dbReference>
<dbReference type="GO" id="GO:0005524">
    <property type="term" value="F:ATP binding"/>
    <property type="evidence" value="ECO:0007669"/>
    <property type="project" value="UniProtKB-KW"/>
</dbReference>
<keyword evidence="4" id="KW-0808">Transferase</keyword>
<dbReference type="SMART" id="SM00387">
    <property type="entry name" value="HATPase_c"/>
    <property type="match status" value="1"/>
</dbReference>
<dbReference type="NCBIfam" id="TIGR00229">
    <property type="entry name" value="sensory_box"/>
    <property type="match status" value="1"/>
</dbReference>
<dbReference type="Gene3D" id="1.10.287.130">
    <property type="match status" value="1"/>
</dbReference>
<keyword evidence="8" id="KW-0902">Two-component regulatory system</keyword>
<feature type="domain" description="Histidine kinase" evidence="11">
    <location>
        <begin position="194"/>
        <end position="453"/>
    </location>
</feature>
<gene>
    <name evidence="13" type="ORF">HCG48_13125</name>
</gene>
<dbReference type="KEGG" id="oxy:HCG48_13125"/>
<dbReference type="InterPro" id="IPR003594">
    <property type="entry name" value="HATPase_dom"/>
</dbReference>
<evidence type="ECO:0000256" key="9">
    <source>
        <dbReference type="SAM" id="Coils"/>
    </source>
</evidence>
<name>A0A6H1TXU1_9CYAN</name>
<dbReference type="InterPro" id="IPR035965">
    <property type="entry name" value="PAS-like_dom_sf"/>
</dbReference>